<comment type="caution">
    <text evidence="1">The sequence shown here is derived from an EMBL/GenBank/DDBJ whole genome shotgun (WGS) entry which is preliminary data.</text>
</comment>
<sequence>MIPNARPSRHQSDRAAEIVAREAATFIAREASTGSLITVIRAQSVSHGDRIMVFVSVFPIEKARTALAFLERQREAFSEYLKQHARIRIPRIDFMLDNNESLAEVPKS</sequence>
<dbReference type="EMBL" id="MFMD01000020">
    <property type="protein sequence ID" value="OGG76429.1"/>
    <property type="molecule type" value="Genomic_DNA"/>
</dbReference>
<gene>
    <name evidence="1" type="ORF">A2950_00790</name>
</gene>
<organism evidence="1 2">
    <name type="scientific">Candidatus Kaiserbacteria bacterium RIFCSPLOWO2_01_FULL_55_19</name>
    <dbReference type="NCBI Taxonomy" id="1798516"/>
    <lineage>
        <taxon>Bacteria</taxon>
        <taxon>Candidatus Kaiseribacteriota</taxon>
    </lineage>
</organism>
<dbReference type="Proteomes" id="UP000176714">
    <property type="component" value="Unassembled WGS sequence"/>
</dbReference>
<reference evidence="1 2" key="1">
    <citation type="journal article" date="2016" name="Nat. Commun.">
        <title>Thousands of microbial genomes shed light on interconnected biogeochemical processes in an aquifer system.</title>
        <authorList>
            <person name="Anantharaman K."/>
            <person name="Brown C.T."/>
            <person name="Hug L.A."/>
            <person name="Sharon I."/>
            <person name="Castelle C.J."/>
            <person name="Probst A.J."/>
            <person name="Thomas B.C."/>
            <person name="Singh A."/>
            <person name="Wilkins M.J."/>
            <person name="Karaoz U."/>
            <person name="Brodie E.L."/>
            <person name="Williams K.H."/>
            <person name="Hubbard S.S."/>
            <person name="Banfield J.F."/>
        </authorList>
    </citation>
    <scope>NUCLEOTIDE SEQUENCE [LARGE SCALE GENOMIC DNA]</scope>
</reference>
<name>A0A1F6ES50_9BACT</name>
<protein>
    <recommendedName>
        <fullName evidence="3">Ribosome-binding factor A</fullName>
    </recommendedName>
</protein>
<dbReference type="InterPro" id="IPR015946">
    <property type="entry name" value="KH_dom-like_a/b"/>
</dbReference>
<evidence type="ECO:0008006" key="3">
    <source>
        <dbReference type="Google" id="ProtNLM"/>
    </source>
</evidence>
<dbReference type="SUPFAM" id="SSF89919">
    <property type="entry name" value="Ribosome-binding factor A, RbfA"/>
    <property type="match status" value="1"/>
</dbReference>
<evidence type="ECO:0000313" key="1">
    <source>
        <dbReference type="EMBL" id="OGG76429.1"/>
    </source>
</evidence>
<accession>A0A1F6ES50</accession>
<evidence type="ECO:0000313" key="2">
    <source>
        <dbReference type="Proteomes" id="UP000176714"/>
    </source>
</evidence>
<dbReference type="InterPro" id="IPR023799">
    <property type="entry name" value="RbfA_dom_sf"/>
</dbReference>
<dbReference type="Gene3D" id="3.30.300.20">
    <property type="match status" value="1"/>
</dbReference>
<dbReference type="AlphaFoldDB" id="A0A1F6ES50"/>
<dbReference type="STRING" id="1798516.A2950_00790"/>
<proteinExistence type="predicted"/>